<comment type="cofactor">
    <cofactor evidence="2">
        <name>Mg(2+)</name>
        <dbReference type="ChEBI" id="CHEBI:18420"/>
    </cofactor>
</comment>
<dbReference type="RefSeq" id="WP_358351068.1">
    <property type="nucleotide sequence ID" value="NZ_JBEZFP010000014.1"/>
</dbReference>
<keyword evidence="4" id="KW-1185">Reference proteome</keyword>
<dbReference type="InterPro" id="IPR034686">
    <property type="entry name" value="Terpene_cyclase-like_2"/>
</dbReference>
<comment type="similarity">
    <text evidence="2">Belongs to the terpene synthase family.</text>
</comment>
<dbReference type="EMBL" id="JBEZFP010000014">
    <property type="protein sequence ID" value="MEU8133495.1"/>
    <property type="molecule type" value="Genomic_DNA"/>
</dbReference>
<dbReference type="SFLD" id="SFLDS00005">
    <property type="entry name" value="Isoprenoid_Synthase_Type_I"/>
    <property type="match status" value="1"/>
</dbReference>
<dbReference type="InterPro" id="IPR008949">
    <property type="entry name" value="Isoprenoid_synthase_dom_sf"/>
</dbReference>
<dbReference type="Gene3D" id="1.10.600.10">
    <property type="entry name" value="Farnesyl Diphosphate Synthase"/>
    <property type="match status" value="1"/>
</dbReference>
<evidence type="ECO:0000256" key="2">
    <source>
        <dbReference type="RuleBase" id="RU366034"/>
    </source>
</evidence>
<dbReference type="SUPFAM" id="SSF48576">
    <property type="entry name" value="Terpenoid synthases"/>
    <property type="match status" value="1"/>
</dbReference>
<dbReference type="Proteomes" id="UP001551482">
    <property type="component" value="Unassembled WGS sequence"/>
</dbReference>
<proteinExistence type="inferred from homology"/>
<evidence type="ECO:0000313" key="4">
    <source>
        <dbReference type="Proteomes" id="UP001551482"/>
    </source>
</evidence>
<dbReference type="GO" id="GO:0016829">
    <property type="term" value="F:lyase activity"/>
    <property type="evidence" value="ECO:0007669"/>
    <property type="project" value="UniProtKB-KW"/>
</dbReference>
<sequence>MSQRLTVPPIYSPFEPAIHPSHAVIDQQTSAWAEKFGIGSEDLRTRLVTHEIGAFAARILPDGREEVVGILSDFVMWLFGVDDGCCEEGIAGADPHDLVPVLSRLIRVAQNPEAPMLPDDPLARGMRDLRGRIAAHATAAQATRWVDGLREYFLSLVWEAAHRSRGTMPALADYTMMRLYDGAASIISPVLEFAYGYELAQNDRDAHTVRALAEMAYFVISWDNDIFSFHKESRADRFVLNVIKVLEHEYGITPQQAMSVAISQRDRVLWLFLRLRERLLTSAGPELRTYLLSLGTFIRATQDWSISSRRYTTPDDPANLPTNFADTPTDTSNEPLPISPIAWWWGLLPD</sequence>
<dbReference type="EC" id="4.2.3.-" evidence="2"/>
<protein>
    <recommendedName>
        <fullName evidence="2">Terpene synthase</fullName>
        <ecNumber evidence="2">4.2.3.-</ecNumber>
    </recommendedName>
</protein>
<dbReference type="PANTHER" id="PTHR35201">
    <property type="entry name" value="TERPENE SYNTHASE"/>
    <property type="match status" value="1"/>
</dbReference>
<dbReference type="NCBIfam" id="NF041565">
    <property type="entry name" value="selin_dien_syn"/>
    <property type="match status" value="1"/>
</dbReference>
<gene>
    <name evidence="3" type="ORF">AB0C36_08310</name>
</gene>
<accession>A0ABV3DCL8</accession>
<comment type="caution">
    <text evidence="3">The sequence shown here is derived from an EMBL/GenBank/DDBJ whole genome shotgun (WGS) entry which is preliminary data.</text>
</comment>
<dbReference type="SFLD" id="SFLDG01020">
    <property type="entry name" value="Terpene_Cyclase_Like_2"/>
    <property type="match status" value="1"/>
</dbReference>
<keyword evidence="1 2" id="KW-0456">Lyase</keyword>
<organism evidence="3 4">
    <name type="scientific">Streptodolium elevatio</name>
    <dbReference type="NCBI Taxonomy" id="3157996"/>
    <lineage>
        <taxon>Bacteria</taxon>
        <taxon>Bacillati</taxon>
        <taxon>Actinomycetota</taxon>
        <taxon>Actinomycetes</taxon>
        <taxon>Kitasatosporales</taxon>
        <taxon>Streptomycetaceae</taxon>
        <taxon>Streptodolium</taxon>
    </lineage>
</organism>
<dbReference type="Pfam" id="PF19086">
    <property type="entry name" value="Terpene_syn_C_2"/>
    <property type="match status" value="1"/>
</dbReference>
<dbReference type="PANTHER" id="PTHR35201:SF4">
    <property type="entry name" value="BETA-PINACENE SYNTHASE-RELATED"/>
    <property type="match status" value="1"/>
</dbReference>
<keyword evidence="2" id="KW-0460">Magnesium</keyword>
<dbReference type="InterPro" id="IPR048143">
    <property type="entry name" value="Selin_dien_syn"/>
</dbReference>
<keyword evidence="2" id="KW-0479">Metal-binding</keyword>
<name>A0ABV3DCL8_9ACTN</name>
<evidence type="ECO:0000256" key="1">
    <source>
        <dbReference type="ARBA" id="ARBA00023239"/>
    </source>
</evidence>
<evidence type="ECO:0000313" key="3">
    <source>
        <dbReference type="EMBL" id="MEU8133495.1"/>
    </source>
</evidence>
<reference evidence="3 4" key="1">
    <citation type="submission" date="2024-06" db="EMBL/GenBank/DDBJ databases">
        <title>The Natural Products Discovery Center: Release of the First 8490 Sequenced Strains for Exploring Actinobacteria Biosynthetic Diversity.</title>
        <authorList>
            <person name="Kalkreuter E."/>
            <person name="Kautsar S.A."/>
            <person name="Yang D."/>
            <person name="Bader C.D."/>
            <person name="Teijaro C.N."/>
            <person name="Fluegel L."/>
            <person name="Davis C.M."/>
            <person name="Simpson J.R."/>
            <person name="Lauterbach L."/>
            <person name="Steele A.D."/>
            <person name="Gui C."/>
            <person name="Meng S."/>
            <person name="Li G."/>
            <person name="Viehrig K."/>
            <person name="Ye F."/>
            <person name="Su P."/>
            <person name="Kiefer A.F."/>
            <person name="Nichols A."/>
            <person name="Cepeda A.J."/>
            <person name="Yan W."/>
            <person name="Fan B."/>
            <person name="Jiang Y."/>
            <person name="Adhikari A."/>
            <person name="Zheng C.-J."/>
            <person name="Schuster L."/>
            <person name="Cowan T.M."/>
            <person name="Smanski M.J."/>
            <person name="Chevrette M.G."/>
            <person name="De Carvalho L.P.S."/>
            <person name="Shen B."/>
        </authorList>
    </citation>
    <scope>NUCLEOTIDE SEQUENCE [LARGE SCALE GENOMIC DNA]</scope>
    <source>
        <strain evidence="3 4">NPDC048946</strain>
    </source>
</reference>